<protein>
    <submittedName>
        <fullName evidence="1">Uncharacterized protein</fullName>
    </submittedName>
</protein>
<dbReference type="Proteomes" id="UP001570071">
    <property type="component" value="Unassembled WGS sequence"/>
</dbReference>
<keyword evidence="2" id="KW-1185">Reference proteome</keyword>
<evidence type="ECO:0000313" key="2">
    <source>
        <dbReference type="Proteomes" id="UP001570071"/>
    </source>
</evidence>
<proteinExistence type="predicted"/>
<accession>A0ABV4MQV7</accession>
<dbReference type="RefSeq" id="WP_269337276.1">
    <property type="nucleotide sequence ID" value="NZ_JBFSSG010000001.1"/>
</dbReference>
<comment type="caution">
    <text evidence="1">The sequence shown here is derived from an EMBL/GenBank/DDBJ whole genome shotgun (WGS) entry which is preliminary data.</text>
</comment>
<sequence>MQSDYVSSAINIKGIIPALAVKEFESDSALEEASPKDVINLLASVLPEFGNSGFSYLYDEASEKLFLELKDLDLKICVSSLNQYNGWTLESKTDFFLLRTALTECKDYSSETVMQMNESHPHIKLYLKEGVLIVEEPYYTCHGIPVLNLMDRLSAYLQTLKTLTEN</sequence>
<gene>
    <name evidence="1" type="ORF">AB6D66_00470</name>
</gene>
<dbReference type="EMBL" id="JBFSSG010000001">
    <property type="protein sequence ID" value="MEZ8719518.1"/>
    <property type="molecule type" value="Genomic_DNA"/>
</dbReference>
<organism evidence="1 2">
    <name type="scientific">Vibrio pomeroyi</name>
    <dbReference type="NCBI Taxonomy" id="198832"/>
    <lineage>
        <taxon>Bacteria</taxon>
        <taxon>Pseudomonadati</taxon>
        <taxon>Pseudomonadota</taxon>
        <taxon>Gammaproteobacteria</taxon>
        <taxon>Vibrionales</taxon>
        <taxon>Vibrionaceae</taxon>
        <taxon>Vibrio</taxon>
    </lineage>
</organism>
<name>A0ABV4MQV7_9VIBR</name>
<evidence type="ECO:0000313" key="1">
    <source>
        <dbReference type="EMBL" id="MEZ8719518.1"/>
    </source>
</evidence>
<reference evidence="1 2" key="1">
    <citation type="journal article" date="2024" name="ISME J.">
        <title>Tailless and filamentous prophages are predominant in marine Vibrio.</title>
        <authorList>
            <person name="Steensen K."/>
            <person name="Seneca J."/>
            <person name="Bartlau N."/>
            <person name="Yu X.A."/>
            <person name="Hussain F.A."/>
            <person name="Polz M.F."/>
        </authorList>
    </citation>
    <scope>NUCLEOTIDE SEQUENCE [LARGE SCALE GENOMIC DNA]</scope>
    <source>
        <strain evidence="1 2">10N.239.312.F12</strain>
    </source>
</reference>